<dbReference type="InterPro" id="IPR002781">
    <property type="entry name" value="TM_pro_TauE-like"/>
</dbReference>
<dbReference type="KEGG" id="njp:NEJAP_2509"/>
<evidence type="ECO:0000256" key="2">
    <source>
        <dbReference type="ARBA" id="ARBA00009142"/>
    </source>
</evidence>
<feature type="transmembrane region" description="Helical" evidence="8">
    <location>
        <begin position="130"/>
        <end position="154"/>
    </location>
</feature>
<feature type="transmembrane region" description="Helical" evidence="8">
    <location>
        <begin position="77"/>
        <end position="110"/>
    </location>
</feature>
<dbReference type="Proteomes" id="UP000595332">
    <property type="component" value="Chromosome"/>
</dbReference>
<dbReference type="AlphaFoldDB" id="A0A7R6PAY4"/>
<proteinExistence type="inferred from homology"/>
<keyword evidence="10" id="KW-1185">Reference proteome</keyword>
<gene>
    <name evidence="9" type="ORF">NEJAP_2509</name>
</gene>
<dbReference type="EMBL" id="AP014546">
    <property type="protein sequence ID" value="BBB30454.1"/>
    <property type="molecule type" value="Genomic_DNA"/>
</dbReference>
<organism evidence="9 10">
    <name type="scientific">Neptunomonas japonica JAMM 1380</name>
    <dbReference type="NCBI Taxonomy" id="1441457"/>
    <lineage>
        <taxon>Bacteria</taxon>
        <taxon>Pseudomonadati</taxon>
        <taxon>Pseudomonadota</taxon>
        <taxon>Gammaproteobacteria</taxon>
        <taxon>Oceanospirillales</taxon>
        <taxon>Oceanospirillaceae</taxon>
        <taxon>Neptunomonas</taxon>
    </lineage>
</organism>
<evidence type="ECO:0000256" key="1">
    <source>
        <dbReference type="ARBA" id="ARBA00004651"/>
    </source>
</evidence>
<sequence>MFDVFTICIILVTFLLAGAVKGVTGLGLPTVSLALLTVAIDMPTAMALLLIPSIVTNVWQAFVGGYAKEAMFRVWPFLLMATVMVWLGGLLMSQAALVLLSMLLGGLLIAYSVINLSGFGFTLSRQHEVWAGPLLGALNGIFTGMTGSFVIPGVMYLQAIGLTRDVLIQAMGMLFTTSTIALAVSLQENHLLSAELGQYSALALIPAIIGMVLGQKLRKKLSEQLFKRLLFISLLLLGAYITISAVIR</sequence>
<keyword evidence="4 8" id="KW-1003">Cell membrane</keyword>
<evidence type="ECO:0000313" key="10">
    <source>
        <dbReference type="Proteomes" id="UP000595332"/>
    </source>
</evidence>
<feature type="transmembrane region" description="Helical" evidence="8">
    <location>
        <begin position="196"/>
        <end position="213"/>
    </location>
</feature>
<keyword evidence="6 8" id="KW-1133">Transmembrane helix</keyword>
<evidence type="ECO:0000256" key="8">
    <source>
        <dbReference type="RuleBase" id="RU363041"/>
    </source>
</evidence>
<feature type="transmembrane region" description="Helical" evidence="8">
    <location>
        <begin position="166"/>
        <end position="184"/>
    </location>
</feature>
<evidence type="ECO:0000256" key="3">
    <source>
        <dbReference type="ARBA" id="ARBA00022448"/>
    </source>
</evidence>
<evidence type="ECO:0000313" key="9">
    <source>
        <dbReference type="EMBL" id="BBB30454.1"/>
    </source>
</evidence>
<comment type="similarity">
    <text evidence="2 8">Belongs to the 4-toluene sulfonate uptake permease (TSUP) (TC 2.A.102) family.</text>
</comment>
<dbReference type="GO" id="GO:0005886">
    <property type="term" value="C:plasma membrane"/>
    <property type="evidence" value="ECO:0007669"/>
    <property type="project" value="UniProtKB-SubCell"/>
</dbReference>
<protein>
    <recommendedName>
        <fullName evidence="8">Probable membrane transporter protein</fullName>
    </recommendedName>
</protein>
<dbReference type="Pfam" id="PF01925">
    <property type="entry name" value="TauE"/>
    <property type="match status" value="1"/>
</dbReference>
<evidence type="ECO:0000256" key="4">
    <source>
        <dbReference type="ARBA" id="ARBA00022475"/>
    </source>
</evidence>
<evidence type="ECO:0000256" key="7">
    <source>
        <dbReference type="ARBA" id="ARBA00023136"/>
    </source>
</evidence>
<comment type="subcellular location">
    <subcellularLocation>
        <location evidence="1 8">Cell membrane</location>
        <topology evidence="1 8">Multi-pass membrane protein</topology>
    </subcellularLocation>
</comment>
<keyword evidence="7 8" id="KW-0472">Membrane</keyword>
<keyword evidence="3" id="KW-0813">Transport</keyword>
<keyword evidence="5 8" id="KW-0812">Transmembrane</keyword>
<evidence type="ECO:0000256" key="5">
    <source>
        <dbReference type="ARBA" id="ARBA00022692"/>
    </source>
</evidence>
<feature type="transmembrane region" description="Helical" evidence="8">
    <location>
        <begin position="225"/>
        <end position="247"/>
    </location>
</feature>
<dbReference type="PANTHER" id="PTHR30269:SF32">
    <property type="entry name" value="MEMBRANE TRANSPORTER PROTEIN-RELATED"/>
    <property type="match status" value="1"/>
</dbReference>
<evidence type="ECO:0000256" key="6">
    <source>
        <dbReference type="ARBA" id="ARBA00022989"/>
    </source>
</evidence>
<reference evidence="9 10" key="1">
    <citation type="journal article" date="2008" name="Int. J. Syst. Evol. Microbiol.">
        <title>Neptunomonas japonica sp. nov., an Osedax japonicus symbiont-like bacterium isolated from sediment adjacent to sperm whale carcasses off Kagoshima, Japan.</title>
        <authorList>
            <person name="Miyazaki M."/>
            <person name="Nogi Y."/>
            <person name="Fujiwara Y."/>
            <person name="Kawato M."/>
            <person name="Kubokawa K."/>
            <person name="Horikoshi K."/>
        </authorList>
    </citation>
    <scope>NUCLEOTIDE SEQUENCE [LARGE SCALE GENOMIC DNA]</scope>
    <source>
        <strain evidence="9 10">JAMM 1380</strain>
    </source>
</reference>
<dbReference type="InterPro" id="IPR052017">
    <property type="entry name" value="TSUP"/>
</dbReference>
<accession>A0A7R6PAY4</accession>
<name>A0A7R6PAY4_9GAMM</name>
<dbReference type="RefSeq" id="WP_201347637.1">
    <property type="nucleotide sequence ID" value="NZ_AP014546.1"/>
</dbReference>
<dbReference type="PANTHER" id="PTHR30269">
    <property type="entry name" value="TRANSMEMBRANE PROTEIN YFCA"/>
    <property type="match status" value="1"/>
</dbReference>